<comment type="caution">
    <text evidence="9">The sequence shown here is derived from an EMBL/GenBank/DDBJ whole genome shotgun (WGS) entry which is preliminary data.</text>
</comment>
<evidence type="ECO:0000259" key="8">
    <source>
        <dbReference type="PROSITE" id="PS50181"/>
    </source>
</evidence>
<dbReference type="InterPro" id="IPR036259">
    <property type="entry name" value="MFS_trans_sf"/>
</dbReference>
<dbReference type="InterPro" id="IPR036047">
    <property type="entry name" value="F-box-like_dom_sf"/>
</dbReference>
<feature type="region of interest" description="Disordered" evidence="6">
    <location>
        <begin position="1121"/>
        <end position="1167"/>
    </location>
</feature>
<feature type="compositionally biased region" description="Low complexity" evidence="6">
    <location>
        <begin position="1488"/>
        <end position="1500"/>
    </location>
</feature>
<accession>A0ABR1UNX8</accession>
<dbReference type="EMBL" id="JAQQWM010000006">
    <property type="protein sequence ID" value="KAK8059554.1"/>
    <property type="molecule type" value="Genomic_DNA"/>
</dbReference>
<evidence type="ECO:0000313" key="9">
    <source>
        <dbReference type="EMBL" id="KAK8059554.1"/>
    </source>
</evidence>
<feature type="compositionally biased region" description="Acidic residues" evidence="6">
    <location>
        <begin position="53"/>
        <end position="68"/>
    </location>
</feature>
<feature type="compositionally biased region" description="Polar residues" evidence="6">
    <location>
        <begin position="1231"/>
        <end position="1247"/>
    </location>
</feature>
<dbReference type="SMART" id="SM00726">
    <property type="entry name" value="UIM"/>
    <property type="match status" value="2"/>
</dbReference>
<feature type="transmembrane region" description="Helical" evidence="7">
    <location>
        <begin position="472"/>
        <end position="490"/>
    </location>
</feature>
<feature type="compositionally biased region" description="Polar residues" evidence="6">
    <location>
        <begin position="1584"/>
        <end position="1594"/>
    </location>
</feature>
<feature type="transmembrane region" description="Helical" evidence="7">
    <location>
        <begin position="237"/>
        <end position="257"/>
    </location>
</feature>
<feature type="compositionally biased region" description="Low complexity" evidence="6">
    <location>
        <begin position="1156"/>
        <end position="1167"/>
    </location>
</feature>
<dbReference type="InterPro" id="IPR015943">
    <property type="entry name" value="WD40/YVTN_repeat-like_dom_sf"/>
</dbReference>
<dbReference type="CDD" id="cd09917">
    <property type="entry name" value="F-box_SF"/>
    <property type="match status" value="1"/>
</dbReference>
<dbReference type="Proteomes" id="UP001446871">
    <property type="component" value="Unassembled WGS sequence"/>
</dbReference>
<reference evidence="9 10" key="1">
    <citation type="submission" date="2023-01" db="EMBL/GenBank/DDBJ databases">
        <title>Analysis of 21 Apiospora genomes using comparative genomics revels a genus with tremendous synthesis potential of carbohydrate active enzymes and secondary metabolites.</title>
        <authorList>
            <person name="Sorensen T."/>
        </authorList>
    </citation>
    <scope>NUCLEOTIDE SEQUENCE [LARGE SCALE GENOMIC DNA]</scope>
    <source>
        <strain evidence="9 10">CBS 83171</strain>
    </source>
</reference>
<dbReference type="SUPFAM" id="SSF81383">
    <property type="entry name" value="F-box domain"/>
    <property type="match status" value="1"/>
</dbReference>
<dbReference type="SUPFAM" id="SSF103473">
    <property type="entry name" value="MFS general substrate transporter"/>
    <property type="match status" value="1"/>
</dbReference>
<proteinExistence type="predicted"/>
<feature type="transmembrane region" description="Helical" evidence="7">
    <location>
        <begin position="344"/>
        <end position="368"/>
    </location>
</feature>
<dbReference type="InterPro" id="IPR011701">
    <property type="entry name" value="MFS"/>
</dbReference>
<comment type="subcellular location">
    <subcellularLocation>
        <location evidence="1">Membrane</location>
        <topology evidence="1">Multi-pass membrane protein</topology>
    </subcellularLocation>
</comment>
<feature type="compositionally biased region" description="Basic and acidic residues" evidence="6">
    <location>
        <begin position="98"/>
        <end position="112"/>
    </location>
</feature>
<dbReference type="PROSITE" id="PS50330">
    <property type="entry name" value="UIM"/>
    <property type="match status" value="2"/>
</dbReference>
<evidence type="ECO:0000256" key="4">
    <source>
        <dbReference type="ARBA" id="ARBA00022989"/>
    </source>
</evidence>
<evidence type="ECO:0000256" key="5">
    <source>
        <dbReference type="ARBA" id="ARBA00023136"/>
    </source>
</evidence>
<keyword evidence="3 7" id="KW-0812">Transmembrane</keyword>
<feature type="transmembrane region" description="Helical" evidence="7">
    <location>
        <begin position="409"/>
        <end position="427"/>
    </location>
</feature>
<feature type="transmembrane region" description="Helical" evidence="7">
    <location>
        <begin position="380"/>
        <end position="397"/>
    </location>
</feature>
<keyword evidence="5 7" id="KW-0472">Membrane</keyword>
<feature type="transmembrane region" description="Helical" evidence="7">
    <location>
        <begin position="502"/>
        <end position="524"/>
    </location>
</feature>
<dbReference type="PANTHER" id="PTHR43791">
    <property type="entry name" value="PERMEASE-RELATED"/>
    <property type="match status" value="1"/>
</dbReference>
<dbReference type="PROSITE" id="PS50181">
    <property type="entry name" value="FBOX"/>
    <property type="match status" value="1"/>
</dbReference>
<feature type="region of interest" description="Disordered" evidence="6">
    <location>
        <begin position="536"/>
        <end position="619"/>
    </location>
</feature>
<keyword evidence="4 7" id="KW-1133">Transmembrane helix</keyword>
<feature type="domain" description="F-box" evidence="8">
    <location>
        <begin position="682"/>
        <end position="728"/>
    </location>
</feature>
<feature type="compositionally biased region" description="Low complexity" evidence="6">
    <location>
        <begin position="1509"/>
        <end position="1524"/>
    </location>
</feature>
<dbReference type="InterPro" id="IPR003903">
    <property type="entry name" value="UIM_dom"/>
</dbReference>
<protein>
    <submittedName>
        <fullName evidence="9">F-box domain-containing protein</fullName>
    </submittedName>
</protein>
<dbReference type="Gene3D" id="6.10.140.100">
    <property type="match status" value="1"/>
</dbReference>
<keyword evidence="10" id="KW-1185">Reference proteome</keyword>
<feature type="compositionally biased region" description="Low complexity" evidence="6">
    <location>
        <begin position="1574"/>
        <end position="1583"/>
    </location>
</feature>
<sequence length="1657" mass="178285">MGMDLTGAPLPLSRALSSHHLDTDSSDLASPSSSSGATAQLTPDNDPSSSSSDDYEKDDEIPWADDDDQYGRRLDLESGSGAASYELQNLGSRAGGKPARDHRDGEGKEGEQQRFIPGAPATRQRLSGGSAASFQLYTPDEEQAVVRKFDRKLVKYASPPPLPLFEKDEARRLADLAVSLIVLSWGVIASLQAVATSYPILIFLRTLLGIGEAAFTGVPFFLSFFFKRSELAYRTALFIAAAPLATTFSSSLAWVVLKLGEAGPIAPWRVLFLVEGFPSVVVAVIAWSVIPDSPQTARYLTPRERKVAYVRLRHEKDESQTSNKQGAESRLKVISSVLLDPKAWLTAVMFFLTNMAYSSLPVFLPMILKEMGHTAVESQALSAPPYLIAFVAVLATAHLSDKLGVRSPFVIAHALASAAGYLALALARPLALGPMLRYLAIYPAAVGFFNVVVLVVAWNVNNQPSESRRGGGFALMQVVGQCGPLVGTRLYPKGDEPYFEPGMWVCAGGMAGVAIVALVLRFYLSWLNRRMDKAAREEGGGEESQGLVGSPGTKGPINLSTPTHLTSASPPPHPSYQHGLPQLHHAGSVPDDMQPRSPSNRTPQSVIGGPGGSSDAPVPGVSATQLEDRLRGLNVTGLPVADFPKTPGRRIAEYENALTPATPRQALGFKVVRRAGSQTLGGAQLTDFPNEILTHILSHLHPDSHAAVALVSKRFYTLVATPHAWRMAFQRYFPGQDALVAPEKVAGHLGQDDAEFIRSEVRHFTQLTAHASWRSEYLLRTRLLRSLVRGKPGSSSGGIGASSRSSHSSKKASAVLTYNSKLPSMVTNVHATFTSTGKKPPRVIHAAADLCVTSASDPTTGRVEKWGLDDPFAFAQLDEIAPQFLPFGIGEGPAVLPNVMDVSQPYGVVGGEGFPGGRVFFAQVASLGAGHDPSGPRYANSEISARWVLSPGVPIIGIKVDESYNQKRKSAARVWAVALNALGEVYYLTQPPTPVVKSKTEDSVKCAWHAGRTAYWQLIEETRRQARPDESGKNAVRGTYSPRSPSNAMDLKKDQMIAEAREIERFLRYKPAHFRKVCDGWDMRRKLEVDFASTDENGSGEAIFVVSCGYEEEHTPSIVRHVRDSSHRPQPLSAFESPVETPPAQPAPSIFGGAKPRSPSPNSSASPLLRQVLSTSGSGVSSPEMVSGQDDLDEWRATSFSMKGCEQFQVLVSSVDMSSFALMTSVEDPVQDSSTGTKWSMTPTGQAPTDLPGRGARILGVGTNSGKVMLWNMREPHASAGVHPIRVIQTESPEISALAISALYLVHGGSDGLVQAWDPLASTLEPIRTLNARSTGRVPRNIINANPSLRNSSFSAVGAIYLDPDPVMLRGILCFGTFVRYWAYSSSGQPSGRKRRIRHSDIHGRLASRRIGGGVKGFIAAETEELRVEQQIKAREEAWLRSRFGVGLCDLTEEEALQYAEMVSQEAFQHEEQRRTSASDTGSTAEFDITSTTSSLDTITPEPSITGLSTPAASSSAQAAPAPDSESDYELQIQQAIRLSLLEGGDDAGQSPRETSSGDYDGPVSSKGKQGKQPISSIPSSSSYASLVQKTEASNDGVPFHAEEEDDEDADLKLALELSLAEEQSHQSVSSNAATPDDEFPALGSNTGKSKAKAMFY</sequence>
<feature type="compositionally biased region" description="Polar residues" evidence="6">
    <location>
        <begin position="596"/>
        <end position="605"/>
    </location>
</feature>
<evidence type="ECO:0000256" key="3">
    <source>
        <dbReference type="ARBA" id="ARBA00022692"/>
    </source>
</evidence>
<feature type="transmembrane region" description="Helical" evidence="7">
    <location>
        <begin position="173"/>
        <end position="194"/>
    </location>
</feature>
<evidence type="ECO:0000256" key="6">
    <source>
        <dbReference type="SAM" id="MobiDB-lite"/>
    </source>
</evidence>
<organism evidence="9 10">
    <name type="scientific">Apiospora saccharicola</name>
    <dbReference type="NCBI Taxonomy" id="335842"/>
    <lineage>
        <taxon>Eukaryota</taxon>
        <taxon>Fungi</taxon>
        <taxon>Dikarya</taxon>
        <taxon>Ascomycota</taxon>
        <taxon>Pezizomycotina</taxon>
        <taxon>Sordariomycetes</taxon>
        <taxon>Xylariomycetidae</taxon>
        <taxon>Amphisphaeriales</taxon>
        <taxon>Apiosporaceae</taxon>
        <taxon>Apiospora</taxon>
    </lineage>
</organism>
<dbReference type="InterPro" id="IPR036322">
    <property type="entry name" value="WD40_repeat_dom_sf"/>
</dbReference>
<dbReference type="Pfam" id="PF07690">
    <property type="entry name" value="MFS_1"/>
    <property type="match status" value="1"/>
</dbReference>
<dbReference type="Gene3D" id="1.20.1250.20">
    <property type="entry name" value="MFS general substrate transporter like domains"/>
    <property type="match status" value="2"/>
</dbReference>
<dbReference type="InterPro" id="IPR001810">
    <property type="entry name" value="F-box_dom"/>
</dbReference>
<dbReference type="SUPFAM" id="SSF50978">
    <property type="entry name" value="WD40 repeat-like"/>
    <property type="match status" value="1"/>
</dbReference>
<feature type="compositionally biased region" description="Low complexity" evidence="6">
    <location>
        <begin position="1613"/>
        <end position="1622"/>
    </location>
</feature>
<dbReference type="Pfam" id="PF12937">
    <property type="entry name" value="F-box-like"/>
    <property type="match status" value="1"/>
</dbReference>
<feature type="region of interest" description="Disordered" evidence="6">
    <location>
        <begin position="1229"/>
        <end position="1255"/>
    </location>
</feature>
<feature type="region of interest" description="Disordered" evidence="6">
    <location>
        <begin position="1024"/>
        <end position="1049"/>
    </location>
</feature>
<keyword evidence="2" id="KW-0813">Transport</keyword>
<feature type="compositionally biased region" description="Low complexity" evidence="6">
    <location>
        <begin position="26"/>
        <end position="52"/>
    </location>
</feature>
<feature type="transmembrane region" description="Helical" evidence="7">
    <location>
        <begin position="200"/>
        <end position="225"/>
    </location>
</feature>
<dbReference type="Gene3D" id="1.20.1280.50">
    <property type="match status" value="1"/>
</dbReference>
<feature type="compositionally biased region" description="Polar residues" evidence="6">
    <location>
        <begin position="558"/>
        <end position="568"/>
    </location>
</feature>
<dbReference type="Gene3D" id="2.130.10.10">
    <property type="entry name" value="YVTN repeat-like/Quinoprotein amine dehydrogenase"/>
    <property type="match status" value="1"/>
</dbReference>
<evidence type="ECO:0000256" key="1">
    <source>
        <dbReference type="ARBA" id="ARBA00004141"/>
    </source>
</evidence>
<feature type="region of interest" description="Disordered" evidence="6">
    <location>
        <begin position="16"/>
        <end position="122"/>
    </location>
</feature>
<feature type="region of interest" description="Disordered" evidence="6">
    <location>
        <begin position="1544"/>
        <end position="1657"/>
    </location>
</feature>
<name>A0ABR1UNX8_9PEZI</name>
<evidence type="ECO:0000256" key="7">
    <source>
        <dbReference type="SAM" id="Phobius"/>
    </source>
</evidence>
<evidence type="ECO:0000313" key="10">
    <source>
        <dbReference type="Proteomes" id="UP001446871"/>
    </source>
</evidence>
<dbReference type="PANTHER" id="PTHR43791:SF27">
    <property type="entry name" value="TRANSPORTER, PUTATIVE (AFU_ORTHOLOGUE AFUA_2G15730)-RELATED"/>
    <property type="match status" value="1"/>
</dbReference>
<evidence type="ECO:0000256" key="2">
    <source>
        <dbReference type="ARBA" id="ARBA00022448"/>
    </source>
</evidence>
<feature type="transmembrane region" description="Helical" evidence="7">
    <location>
        <begin position="269"/>
        <end position="290"/>
    </location>
</feature>
<feature type="transmembrane region" description="Helical" evidence="7">
    <location>
        <begin position="439"/>
        <end position="460"/>
    </location>
</feature>
<feature type="compositionally biased region" description="Basic and acidic residues" evidence="6">
    <location>
        <begin position="1468"/>
        <end position="1477"/>
    </location>
</feature>
<gene>
    <name evidence="9" type="ORF">PG996_009484</name>
</gene>
<feature type="region of interest" description="Disordered" evidence="6">
    <location>
        <begin position="1468"/>
        <end position="1530"/>
    </location>
</feature>